<dbReference type="EMBL" id="FNSN01000003">
    <property type="protein sequence ID" value="SEC38349.1"/>
    <property type="molecule type" value="Genomic_DNA"/>
</dbReference>
<dbReference type="Proteomes" id="UP000182652">
    <property type="component" value="Unassembled WGS sequence"/>
</dbReference>
<name>A0A1H4S2K3_9MICC</name>
<evidence type="ECO:0000259" key="3">
    <source>
        <dbReference type="Pfam" id="PF02517"/>
    </source>
</evidence>
<feature type="transmembrane region" description="Helical" evidence="2">
    <location>
        <begin position="233"/>
        <end position="251"/>
    </location>
</feature>
<evidence type="ECO:0000313" key="4">
    <source>
        <dbReference type="EMBL" id="SEC38349.1"/>
    </source>
</evidence>
<keyword evidence="2" id="KW-1133">Transmembrane helix</keyword>
<evidence type="ECO:0000256" key="1">
    <source>
        <dbReference type="SAM" id="MobiDB-lite"/>
    </source>
</evidence>
<keyword evidence="5" id="KW-1185">Reference proteome</keyword>
<feature type="domain" description="CAAX prenyl protease 2/Lysostaphin resistance protein A-like" evidence="3">
    <location>
        <begin position="177"/>
        <end position="268"/>
    </location>
</feature>
<gene>
    <name evidence="4" type="ORF">SAMN04489745_2730</name>
</gene>
<accession>A0A1H4S2K3</accession>
<sequence length="284" mass="31056">MSAARHYSGDMPRVKPSPPSSSLDWEPLADVGRRRRLWWEIALVLGLSLGQSAVYSVVQLADKLSRGPLSSATSTLNPSRNQREFFDLLYQLLDIVFSLVPVLLAFYLLATFLPWRGEAGRKPWRGMGFDLARPVRDAGTGLALAVGLGAGTLALYAAGRALGVTTAIIPAALDAHWWTVPVLVLSGIRHGVLEETLVVGYLFRRLGQLRFSPLWIVLASALLRGSYHLYQGFGPFLGNVVMGLVFGWVYLKWRRVMPLVVAHALLDVGAFVGYDLFGKAIGLG</sequence>
<feature type="transmembrane region" description="Helical" evidence="2">
    <location>
        <begin position="138"/>
        <end position="158"/>
    </location>
</feature>
<proteinExistence type="predicted"/>
<dbReference type="AlphaFoldDB" id="A0A1H4S2K3"/>
<organism evidence="4 5">
    <name type="scientific">Arthrobacter woluwensis</name>
    <dbReference type="NCBI Taxonomy" id="156980"/>
    <lineage>
        <taxon>Bacteria</taxon>
        <taxon>Bacillati</taxon>
        <taxon>Actinomycetota</taxon>
        <taxon>Actinomycetes</taxon>
        <taxon>Micrococcales</taxon>
        <taxon>Micrococcaceae</taxon>
        <taxon>Arthrobacter</taxon>
    </lineage>
</organism>
<feature type="transmembrane region" description="Helical" evidence="2">
    <location>
        <begin position="37"/>
        <end position="58"/>
    </location>
</feature>
<dbReference type="GO" id="GO:0080120">
    <property type="term" value="P:CAAX-box protein maturation"/>
    <property type="evidence" value="ECO:0007669"/>
    <property type="project" value="UniProtKB-ARBA"/>
</dbReference>
<feature type="transmembrane region" description="Helical" evidence="2">
    <location>
        <begin position="95"/>
        <end position="117"/>
    </location>
</feature>
<keyword evidence="2" id="KW-0812">Transmembrane</keyword>
<dbReference type="GO" id="GO:0004175">
    <property type="term" value="F:endopeptidase activity"/>
    <property type="evidence" value="ECO:0007669"/>
    <property type="project" value="UniProtKB-ARBA"/>
</dbReference>
<evidence type="ECO:0000256" key="2">
    <source>
        <dbReference type="SAM" id="Phobius"/>
    </source>
</evidence>
<dbReference type="STRING" id="156980.SAMN04489745_2730"/>
<protein>
    <recommendedName>
        <fullName evidence="3">CAAX prenyl protease 2/Lysostaphin resistance protein A-like domain-containing protein</fullName>
    </recommendedName>
</protein>
<dbReference type="Pfam" id="PF02517">
    <property type="entry name" value="Rce1-like"/>
    <property type="match status" value="1"/>
</dbReference>
<keyword evidence="2" id="KW-0472">Membrane</keyword>
<dbReference type="InterPro" id="IPR003675">
    <property type="entry name" value="Rce1/LyrA-like_dom"/>
</dbReference>
<evidence type="ECO:0000313" key="5">
    <source>
        <dbReference type="Proteomes" id="UP000182652"/>
    </source>
</evidence>
<reference evidence="4 5" key="1">
    <citation type="submission" date="2016-10" db="EMBL/GenBank/DDBJ databases">
        <authorList>
            <person name="de Groot N.N."/>
        </authorList>
    </citation>
    <scope>NUCLEOTIDE SEQUENCE [LARGE SCALE GENOMIC DNA]</scope>
    <source>
        <strain evidence="4 5">DSM 10495</strain>
    </source>
</reference>
<feature type="region of interest" description="Disordered" evidence="1">
    <location>
        <begin position="1"/>
        <end position="24"/>
    </location>
</feature>